<accession>A0A098G7F7</accession>
<proteinExistence type="predicted"/>
<organism evidence="1 2">
    <name type="scientific">Legionella fallonii LLAP-10</name>
    <dbReference type="NCBI Taxonomy" id="1212491"/>
    <lineage>
        <taxon>Bacteria</taxon>
        <taxon>Pseudomonadati</taxon>
        <taxon>Pseudomonadota</taxon>
        <taxon>Gammaproteobacteria</taxon>
        <taxon>Legionellales</taxon>
        <taxon>Legionellaceae</taxon>
        <taxon>Legionella</taxon>
    </lineage>
</organism>
<name>A0A098G7F7_9GAMM</name>
<keyword evidence="2" id="KW-1185">Reference proteome</keyword>
<dbReference type="AlphaFoldDB" id="A0A098G7F7"/>
<dbReference type="Proteomes" id="UP000032430">
    <property type="component" value="Chromosome I"/>
</dbReference>
<dbReference type="OrthoDB" id="5650559at2"/>
<dbReference type="HOGENOM" id="CLU_1784457_0_0_6"/>
<dbReference type="RefSeq" id="WP_045095945.1">
    <property type="nucleotide sequence ID" value="NZ_LN614827.1"/>
</dbReference>
<gene>
    <name evidence="1" type="ORF">LFA_2060</name>
</gene>
<sequence>MNKEFKKLLLKIAQLSLKDQNWILNQLSPRQQKQFVQQQGIVLLDKARKFRKLPLSQLPLATHAPQLPDVCSGLMRLEPFYIAIILEQGNFSWTQHFLRSNEQGEQIKRLIEEVVCMLKPATKAHAFQQWQRELSFKEQLEHLHD</sequence>
<dbReference type="EMBL" id="LN614827">
    <property type="protein sequence ID" value="CEG57445.1"/>
    <property type="molecule type" value="Genomic_DNA"/>
</dbReference>
<reference evidence="2" key="1">
    <citation type="submission" date="2014-09" db="EMBL/GenBank/DDBJ databases">
        <authorList>
            <person name="Gomez-Valero L."/>
        </authorList>
    </citation>
    <scope>NUCLEOTIDE SEQUENCE [LARGE SCALE GENOMIC DNA]</scope>
    <source>
        <strain evidence="2">ATCC700992</strain>
    </source>
</reference>
<evidence type="ECO:0000313" key="1">
    <source>
        <dbReference type="EMBL" id="CEG57445.1"/>
    </source>
</evidence>
<protein>
    <submittedName>
        <fullName evidence="1">Uncharacterized protein</fullName>
    </submittedName>
</protein>
<dbReference type="KEGG" id="lfa:LFA_2060"/>
<dbReference type="STRING" id="1212491.LFA_2060"/>
<evidence type="ECO:0000313" key="2">
    <source>
        <dbReference type="Proteomes" id="UP000032430"/>
    </source>
</evidence>